<keyword evidence="3" id="KW-0998">Cell outer membrane</keyword>
<sequence>MHRLSANSVSFLCAMVLAAGNTAARAETSKDTGRKRAPIRVAPHHAASSGSGVSSATSHSAVPRPAAFRAPRKAGPLMAGKAEEITVSSGVTPNGVSGHSAGGGMMPRQTEPFAKSGVTRDYIAAQAPATNALTLVRNVPGVVVASADPAGATDRMSVSIRGMNQNELGYELEGMNPSDVLYYSPTSSGWADTENIGSVMVTPGAPDLMAPTFSAVGGLVSETLRDPSHKFGGLLDLTYGGNNMRREFIRLESGELGHSGIRSFASFSDTQASNWRGPGDLHRWHVDFKAAKKWGDGNSISAFMSYNDVRESLYTYPTMAQWNAYGIDYNYRKDFTGNNTNYYKFHQYEWKHARASVQMKFKLADGLNLSVTPYIFDVDGTVQGGSTLNRNKAFLGSESASPLQFPEGSPSVQVAQSNDTFRESTFGINSVLDWKKGHNDLQFGYWYSYINYAEDPTYSLPDASGDASRWGQHPVLTASGAPLKQWDAHVIQQTNTLSLMDTYSLLHERLKISAGFKEAMITRTATNLMPGATYATGFSDAQPLPRVAISYQVTPRDQIYLNGTTAFREAAAITPSVDMFSAATGQMTSRHVSGGIKPEYSIAEELGYRHYGRYFNISLSLFNYNFTNRQITSSSLVEGTTITTSLNGGGQTTRGISGEISLPRWHHFTPYFSGQYLHATTDNNLASGSTFLPTAGKVAVLSPKFSGSIGLSYDDGHVFGNFAFNYVGSEYSTFMNDEKIPSYETANLGIGYRFNDVFFLKRPQIQLNMTNLGNSHYLSGAWGLTTNARNTLGTDGHTVIKGSAPTYITGGNFTGLVSFTTGF</sequence>
<keyword evidence="9" id="KW-0675">Receptor</keyword>
<dbReference type="InterPro" id="IPR000531">
    <property type="entry name" value="Beta-barrel_TonB"/>
</dbReference>
<accession>A0ABT3Q8V6</accession>
<dbReference type="EMBL" id="JAPIUX010000012">
    <property type="protein sequence ID" value="MCX2561704.1"/>
    <property type="molecule type" value="Genomic_DNA"/>
</dbReference>
<feature type="domain" description="TonB-dependent receptor-like beta-barrel" evidence="7">
    <location>
        <begin position="310"/>
        <end position="772"/>
    </location>
</feature>
<evidence type="ECO:0000313" key="9">
    <source>
        <dbReference type="EMBL" id="MCX2561704.1"/>
    </source>
</evidence>
<gene>
    <name evidence="9" type="ORF">OQ252_09890</name>
</gene>
<keyword evidence="2 4" id="KW-0472">Membrane</keyword>
<evidence type="ECO:0000256" key="3">
    <source>
        <dbReference type="ARBA" id="ARBA00023237"/>
    </source>
</evidence>
<dbReference type="Gene3D" id="2.40.170.20">
    <property type="entry name" value="TonB-dependent receptor, beta-barrel domain"/>
    <property type="match status" value="1"/>
</dbReference>
<dbReference type="InterPro" id="IPR037066">
    <property type="entry name" value="Plug_dom_sf"/>
</dbReference>
<evidence type="ECO:0000256" key="2">
    <source>
        <dbReference type="ARBA" id="ARBA00023136"/>
    </source>
</evidence>
<feature type="compositionally biased region" description="Low complexity" evidence="5">
    <location>
        <begin position="44"/>
        <end position="64"/>
    </location>
</feature>
<dbReference type="Pfam" id="PF00593">
    <property type="entry name" value="TonB_dep_Rec_b-barrel"/>
    <property type="match status" value="1"/>
</dbReference>
<evidence type="ECO:0000256" key="5">
    <source>
        <dbReference type="SAM" id="MobiDB-lite"/>
    </source>
</evidence>
<evidence type="ECO:0000256" key="6">
    <source>
        <dbReference type="SAM" id="SignalP"/>
    </source>
</evidence>
<feature type="region of interest" description="Disordered" evidence="5">
    <location>
        <begin position="24"/>
        <end position="64"/>
    </location>
</feature>
<feature type="chain" id="PRO_5047057288" evidence="6">
    <location>
        <begin position="27"/>
        <end position="823"/>
    </location>
</feature>
<evidence type="ECO:0000313" key="10">
    <source>
        <dbReference type="Proteomes" id="UP001526446"/>
    </source>
</evidence>
<evidence type="ECO:0000256" key="4">
    <source>
        <dbReference type="RuleBase" id="RU003357"/>
    </source>
</evidence>
<dbReference type="Gene3D" id="2.170.130.10">
    <property type="entry name" value="TonB-dependent receptor, plug domain"/>
    <property type="match status" value="1"/>
</dbReference>
<comment type="similarity">
    <text evidence="4">Belongs to the TonB-dependent receptor family.</text>
</comment>
<dbReference type="SUPFAM" id="SSF56935">
    <property type="entry name" value="Porins"/>
    <property type="match status" value="1"/>
</dbReference>
<feature type="signal peptide" evidence="6">
    <location>
        <begin position="1"/>
        <end position="26"/>
    </location>
</feature>
<keyword evidence="4" id="KW-0798">TonB box</keyword>
<dbReference type="RefSeq" id="WP_265794540.1">
    <property type="nucleotide sequence ID" value="NZ_JAPIUX010000012.1"/>
</dbReference>
<name>A0ABT3Q8V6_9PROT</name>
<proteinExistence type="inferred from homology"/>
<evidence type="ECO:0000259" key="8">
    <source>
        <dbReference type="Pfam" id="PF07715"/>
    </source>
</evidence>
<evidence type="ECO:0000256" key="1">
    <source>
        <dbReference type="ARBA" id="ARBA00004442"/>
    </source>
</evidence>
<reference evidence="9 10" key="1">
    <citation type="submission" date="2022-11" db="EMBL/GenBank/DDBJ databases">
        <title>Genome sequencing of Acetobacter type strain.</title>
        <authorList>
            <person name="Heo J."/>
            <person name="Lee D."/>
            <person name="Han B.-H."/>
            <person name="Hong S.-B."/>
            <person name="Kwon S.-W."/>
        </authorList>
    </citation>
    <scope>NUCLEOTIDE SEQUENCE [LARGE SCALE GENOMIC DNA]</scope>
    <source>
        <strain evidence="9 10">KACC 21251</strain>
    </source>
</reference>
<protein>
    <submittedName>
        <fullName evidence="9">TonB-dependent receptor</fullName>
    </submittedName>
</protein>
<evidence type="ECO:0000259" key="7">
    <source>
        <dbReference type="Pfam" id="PF00593"/>
    </source>
</evidence>
<keyword evidence="6" id="KW-0732">Signal</keyword>
<organism evidence="9 10">
    <name type="scientific">Acetobacter farinalis</name>
    <dbReference type="NCBI Taxonomy" id="1260984"/>
    <lineage>
        <taxon>Bacteria</taxon>
        <taxon>Pseudomonadati</taxon>
        <taxon>Pseudomonadota</taxon>
        <taxon>Alphaproteobacteria</taxon>
        <taxon>Acetobacterales</taxon>
        <taxon>Acetobacteraceae</taxon>
        <taxon>Acetobacter</taxon>
    </lineage>
</organism>
<dbReference type="InterPro" id="IPR012910">
    <property type="entry name" value="Plug_dom"/>
</dbReference>
<dbReference type="Pfam" id="PF07715">
    <property type="entry name" value="Plug"/>
    <property type="match status" value="1"/>
</dbReference>
<dbReference type="InterPro" id="IPR036942">
    <property type="entry name" value="Beta-barrel_TonB_sf"/>
</dbReference>
<comment type="caution">
    <text evidence="9">The sequence shown here is derived from an EMBL/GenBank/DDBJ whole genome shotgun (WGS) entry which is preliminary data.</text>
</comment>
<keyword evidence="10" id="KW-1185">Reference proteome</keyword>
<dbReference type="Proteomes" id="UP001526446">
    <property type="component" value="Unassembled WGS sequence"/>
</dbReference>
<comment type="subcellular location">
    <subcellularLocation>
        <location evidence="1 4">Cell outer membrane</location>
    </subcellularLocation>
</comment>
<feature type="domain" description="TonB-dependent receptor plug" evidence="8">
    <location>
        <begin position="109"/>
        <end position="210"/>
    </location>
</feature>